<dbReference type="Proteomes" id="UP001189429">
    <property type="component" value="Unassembled WGS sequence"/>
</dbReference>
<reference evidence="2" key="1">
    <citation type="submission" date="2023-10" db="EMBL/GenBank/DDBJ databases">
        <authorList>
            <person name="Chen Y."/>
            <person name="Shah S."/>
            <person name="Dougan E. K."/>
            <person name="Thang M."/>
            <person name="Chan C."/>
        </authorList>
    </citation>
    <scope>NUCLEOTIDE SEQUENCE [LARGE SCALE GENOMIC DNA]</scope>
</reference>
<sequence length="186" mass="20268">MAFGLDGVLGEPGVLTGALLGVELHSWCALQGASRVLHAAVGSAQGILRSAVCTRSRHRSLWDLCADGDITGLWATAPDESLAGLRDPNRKTTLLHVALERKLRAPYARLVRWLMSRPGGDDMARCKDIRGETPLHISHLRPVGSRVGRRAPRAHPRTPPPWPSTPGTTTRPPRWCRQCGRNGRTS</sequence>
<comment type="caution">
    <text evidence="2">The sequence shown here is derived from an EMBL/GenBank/DDBJ whole genome shotgun (WGS) entry which is preliminary data.</text>
</comment>
<evidence type="ECO:0000313" key="3">
    <source>
        <dbReference type="Proteomes" id="UP001189429"/>
    </source>
</evidence>
<feature type="compositionally biased region" description="Basic residues" evidence="1">
    <location>
        <begin position="147"/>
        <end position="156"/>
    </location>
</feature>
<evidence type="ECO:0000256" key="1">
    <source>
        <dbReference type="SAM" id="MobiDB-lite"/>
    </source>
</evidence>
<evidence type="ECO:0000313" key="2">
    <source>
        <dbReference type="EMBL" id="CAK0808845.1"/>
    </source>
</evidence>
<gene>
    <name evidence="2" type="ORF">PCOR1329_LOCUS14304</name>
</gene>
<accession>A0ABN9QRI5</accession>
<keyword evidence="3" id="KW-1185">Reference proteome</keyword>
<protein>
    <submittedName>
        <fullName evidence="2">Uncharacterized protein</fullName>
    </submittedName>
</protein>
<feature type="compositionally biased region" description="Low complexity" evidence="1">
    <location>
        <begin position="165"/>
        <end position="175"/>
    </location>
</feature>
<proteinExistence type="predicted"/>
<feature type="region of interest" description="Disordered" evidence="1">
    <location>
        <begin position="143"/>
        <end position="186"/>
    </location>
</feature>
<dbReference type="EMBL" id="CAUYUJ010004269">
    <property type="protein sequence ID" value="CAK0808845.1"/>
    <property type="molecule type" value="Genomic_DNA"/>
</dbReference>
<name>A0ABN9QRI5_9DINO</name>
<organism evidence="2 3">
    <name type="scientific">Prorocentrum cordatum</name>
    <dbReference type="NCBI Taxonomy" id="2364126"/>
    <lineage>
        <taxon>Eukaryota</taxon>
        <taxon>Sar</taxon>
        <taxon>Alveolata</taxon>
        <taxon>Dinophyceae</taxon>
        <taxon>Prorocentrales</taxon>
        <taxon>Prorocentraceae</taxon>
        <taxon>Prorocentrum</taxon>
    </lineage>
</organism>